<protein>
    <recommendedName>
        <fullName evidence="2">Thiaminase-2/PQQC domain-containing protein</fullName>
    </recommendedName>
</protein>
<evidence type="ECO:0000313" key="3">
    <source>
        <dbReference type="EMBL" id="GAA4071298.1"/>
    </source>
</evidence>
<dbReference type="Proteomes" id="UP001500683">
    <property type="component" value="Unassembled WGS sequence"/>
</dbReference>
<dbReference type="SUPFAM" id="SSF48613">
    <property type="entry name" value="Heme oxygenase-like"/>
    <property type="match status" value="1"/>
</dbReference>
<keyword evidence="4" id="KW-1185">Reference proteome</keyword>
<organism evidence="3 4">
    <name type="scientific">Actinomadura miaoliensis</name>
    <dbReference type="NCBI Taxonomy" id="430685"/>
    <lineage>
        <taxon>Bacteria</taxon>
        <taxon>Bacillati</taxon>
        <taxon>Actinomycetota</taxon>
        <taxon>Actinomycetes</taxon>
        <taxon>Streptosporangiales</taxon>
        <taxon>Thermomonosporaceae</taxon>
        <taxon>Actinomadura</taxon>
    </lineage>
</organism>
<feature type="domain" description="Thiaminase-2/PQQC" evidence="2">
    <location>
        <begin position="12"/>
        <end position="124"/>
    </location>
</feature>
<proteinExistence type="predicted"/>
<gene>
    <name evidence="3" type="ORF">GCM10022214_28810</name>
</gene>
<evidence type="ECO:0000256" key="1">
    <source>
        <dbReference type="ARBA" id="ARBA00004948"/>
    </source>
</evidence>
<evidence type="ECO:0000313" key="4">
    <source>
        <dbReference type="Proteomes" id="UP001500683"/>
    </source>
</evidence>
<name>A0ABP7VNU7_9ACTN</name>
<sequence>MREEAAASGNRFLALLESGDVPRERLVWLAGEQYRILGSDRRSFALLASRYPEPPAGDMFLALAQGEGRALELLRVFAAALGLSDMDLIAYEPRPSAQTYPAYVAQRAAFGTAGEVALAMLANLEEWGAYCGRAADALTERYGFDEDAVGFFRFFAEPPPGFDGHATAVIAAALEAGEKPADMARAARLLHAYEKAFWDALADGL</sequence>
<comment type="caution">
    <text evidence="3">The sequence shown here is derived from an EMBL/GenBank/DDBJ whole genome shotgun (WGS) entry which is preliminary data.</text>
</comment>
<reference evidence="4" key="1">
    <citation type="journal article" date="2019" name="Int. J. Syst. Evol. Microbiol.">
        <title>The Global Catalogue of Microorganisms (GCM) 10K type strain sequencing project: providing services to taxonomists for standard genome sequencing and annotation.</title>
        <authorList>
            <consortium name="The Broad Institute Genomics Platform"/>
            <consortium name="The Broad Institute Genome Sequencing Center for Infectious Disease"/>
            <person name="Wu L."/>
            <person name="Ma J."/>
        </authorList>
    </citation>
    <scope>NUCLEOTIDE SEQUENCE [LARGE SCALE GENOMIC DNA]</scope>
    <source>
        <strain evidence="4">JCM 16702</strain>
    </source>
</reference>
<dbReference type="InterPro" id="IPR004305">
    <property type="entry name" value="Thiaminase-2/PQQC"/>
</dbReference>
<dbReference type="Pfam" id="PF03070">
    <property type="entry name" value="TENA_THI-4"/>
    <property type="match status" value="1"/>
</dbReference>
<dbReference type="EMBL" id="BAAAZG010000017">
    <property type="protein sequence ID" value="GAA4071298.1"/>
    <property type="molecule type" value="Genomic_DNA"/>
</dbReference>
<evidence type="ECO:0000259" key="2">
    <source>
        <dbReference type="Pfam" id="PF03070"/>
    </source>
</evidence>
<accession>A0ABP7VNU7</accession>
<comment type="pathway">
    <text evidence="1">Cofactor biosynthesis; thiamine diphosphate biosynthesis.</text>
</comment>
<dbReference type="Gene3D" id="1.20.910.10">
    <property type="entry name" value="Heme oxygenase-like"/>
    <property type="match status" value="1"/>
</dbReference>
<dbReference type="InterPro" id="IPR016084">
    <property type="entry name" value="Haem_Oase-like_multi-hlx"/>
</dbReference>